<dbReference type="InterPro" id="IPR045111">
    <property type="entry name" value="Vps41/Vps8"/>
</dbReference>
<organism evidence="4 5">
    <name type="scientific">Cyclostephanos tholiformis</name>
    <dbReference type="NCBI Taxonomy" id="382380"/>
    <lineage>
        <taxon>Eukaryota</taxon>
        <taxon>Sar</taxon>
        <taxon>Stramenopiles</taxon>
        <taxon>Ochrophyta</taxon>
        <taxon>Bacillariophyta</taxon>
        <taxon>Coscinodiscophyceae</taxon>
        <taxon>Thalassiosirophycidae</taxon>
        <taxon>Stephanodiscales</taxon>
        <taxon>Stephanodiscaceae</taxon>
        <taxon>Cyclostephanos</taxon>
    </lineage>
</organism>
<dbReference type="Proteomes" id="UP001530377">
    <property type="component" value="Unassembled WGS sequence"/>
</dbReference>
<accession>A0ABD3RCL3</accession>
<feature type="region of interest" description="Disordered" evidence="2">
    <location>
        <begin position="225"/>
        <end position="262"/>
    </location>
</feature>
<comment type="similarity">
    <text evidence="1">Belongs to the VPS8 family.</text>
</comment>
<feature type="compositionally biased region" description="Acidic residues" evidence="2">
    <location>
        <begin position="252"/>
        <end position="262"/>
    </location>
</feature>
<feature type="domain" description="Vacuolar protein sorting-associated protein 8 central" evidence="3">
    <location>
        <begin position="1034"/>
        <end position="1244"/>
    </location>
</feature>
<proteinExistence type="inferred from homology"/>
<protein>
    <recommendedName>
        <fullName evidence="3">Vacuolar protein sorting-associated protein 8 central domain-containing protein</fullName>
    </recommendedName>
</protein>
<gene>
    <name evidence="4" type="ORF">ACHAXA_008245</name>
</gene>
<evidence type="ECO:0000313" key="4">
    <source>
        <dbReference type="EMBL" id="KAL3810112.1"/>
    </source>
</evidence>
<dbReference type="Gene3D" id="2.130.10.10">
    <property type="entry name" value="YVTN repeat-like/Quinoprotein amine dehydrogenase"/>
    <property type="match status" value="1"/>
</dbReference>
<reference evidence="4 5" key="1">
    <citation type="submission" date="2024-10" db="EMBL/GenBank/DDBJ databases">
        <title>Updated reference genomes for cyclostephanoid diatoms.</title>
        <authorList>
            <person name="Roberts W.R."/>
            <person name="Alverson A.J."/>
        </authorList>
    </citation>
    <scope>NUCLEOTIDE SEQUENCE [LARGE SCALE GENOMIC DNA]</scope>
    <source>
        <strain evidence="4 5">AJA228-03</strain>
    </source>
</reference>
<evidence type="ECO:0000259" key="3">
    <source>
        <dbReference type="Pfam" id="PF12816"/>
    </source>
</evidence>
<feature type="non-terminal residue" evidence="4">
    <location>
        <position position="1"/>
    </location>
</feature>
<dbReference type="PANTHER" id="PTHR12616">
    <property type="entry name" value="VACUOLAR PROTEIN SORTING VPS41"/>
    <property type="match status" value="1"/>
</dbReference>
<dbReference type="PANTHER" id="PTHR12616:SF8">
    <property type="entry name" value="VACUOLAR PROTEIN SORTING-ASSOCIATED PROTEIN 8 HOMOLOG"/>
    <property type="match status" value="1"/>
</dbReference>
<name>A0ABD3RCL3_9STRA</name>
<dbReference type="Pfam" id="PF12816">
    <property type="entry name" value="TPR_Vps8"/>
    <property type="match status" value="1"/>
</dbReference>
<evidence type="ECO:0000256" key="1">
    <source>
        <dbReference type="ARBA" id="ARBA00009422"/>
    </source>
</evidence>
<evidence type="ECO:0000313" key="5">
    <source>
        <dbReference type="Proteomes" id="UP001530377"/>
    </source>
</evidence>
<dbReference type="EMBL" id="JALLPB020000351">
    <property type="protein sequence ID" value="KAL3810112.1"/>
    <property type="molecule type" value="Genomic_DNA"/>
</dbReference>
<dbReference type="InterPro" id="IPR025941">
    <property type="entry name" value="Vps8_central_dom"/>
</dbReference>
<keyword evidence="5" id="KW-1185">Reference proteome</keyword>
<dbReference type="SUPFAM" id="SSF50978">
    <property type="entry name" value="WD40 repeat-like"/>
    <property type="match status" value="1"/>
</dbReference>
<feature type="region of interest" description="Disordered" evidence="2">
    <location>
        <begin position="13"/>
        <end position="34"/>
    </location>
</feature>
<sequence>CSTMDLQAILDTPSSDDDEEIAGRDRCRSSTTAEGGGSLVGAAAIGDGKGTTVAAIGGGGHEAPASRVGVVVVGGGMVGIGAEQDDAVDEGSRPEDVVDRILLRDHRARRESNAWGGGGGGGVGGRSRYLHRGQEEEDDENDTDFGLNFDYCARDAQKCGDVKNMSSIMQHPLTRKDSGEQARQRQMWQDHHMEVYDHNGRQRREDRSLEYSFYDIYTADKNFLNRTTQGDGEKNKTTATGSNDQRTWQQQQEDDRDHDDEYDEDGILLSRMCMEYAENTERKLLRPSSNNAASADTNKVANNLRNVVSPLAVKRRMKPRVELMTKSRLSSWQSQGNCQQQHQQLQQHQPRFGFSGGIIQTKSMLSVPLEDTASLLKKVGGGNGTFSNAASGGENSGARTEPLPTALAVNSKFIAIGNQHGEIRVFDLYEQLKIILGRRSSAGEGVGDGTAAASSALGGKRNDTPVTAVTALGAFSSTLFNFGSVTSIDLSSQGDFLLAGYGTGQVILWDVIKGAILKTVDSHSSSICSARITYIPVAGDLGRRGMIDNEKIGAVIVDASGLVNKLIFSRGWLSAYSVETECLLDGTAGQILAMDALPPQDMAVTAAAPASQQTATITPYDNRIVLIALSSSKSSFAVSVEPKVNVLHRWARPSTERIDPTIGDDDRLTHASSSYASTYASSYASSSYLSTSTYQSTVVAGRKQEQQRNNVDSTPVPYLPCLSWGWALVCGGGHAITPILARAWGCCLQFLRASPPPSMEDDVKNNSATSGDDNAVAATIHWPAFGTHDEFDASAPVVALNWLGKRSLVYLTITNELIIIDTVIMTMQERLDFSDMKLVYAEFALSRRHLSTSSRFQQLNSNDCTTFMNSIRSSDNRLLVLCQGEIKEITALGMRQQIMSLEDGGQWLEALALALDHYESSIKSQEDNKRNDPSFALNSLDVMTTDPLMLTEDEVWMAELLMRYLILAIDNAPDSSPMGYSASTNNIPHRLNLAESHFEMLSGVCIEFCIVIRRLDLLFGPIFRCFYEARFINVFLDVMETYVLHDKLKYIAPEAMVLYVAHCKDMKDLSMVERCLLHIKCNLMDFDSILSLLKKHGLYTGLIYVYSSGLDNYMTPLEVLLDAVFDSADTAEFFYSDRRNDGILSNKFEQIGYKAILYLQYCFQGKIFPKGDLILPEERRQTLRPELFQILLREIYSSPKRIQSSQHPTRINSFRGIRALSYPYVRVLILVDTKAFLDCLALIFDDPCARFAQAQSQLLALGSGAVEYDTDNTITVMSSPDVDENGQKLLPDRQHLINILSSIIMSESLVDSVYHFGSMQQMTQLSTKAKHFFLDFLAKYLQLGVVTAPKFLTGEVVNRQCNKRGASEEYILELLHALQRSSYELDEVLYSIEKVHMTRGALFLHKLGVTTNMDREDMSEKCQHHFHRSIDCYLEDKDNDFKKGVFVFARKECSSRNAPLLKSVLIQRLPELVKLDSVLAAGLVAALFVEDIDMVLLSLKDIESGRVEYDFLHAILSGALDKVETVAAQELSANMTEKHHYLYLERMARFQPDNVYHYLSNNRNYRFPDALKLCQENNITDACALLLERTGDVSGAFKLMLQTFDTRMMTLRKTLQLSGASNIDSLRRKGKADVLRNEMAENEISRIKQILAAALDLCERNKNDHLTLDNDERGQLIWLHVLDRLVHVKTLLHNSNDSSEYLSAGISTVLSDLLLMALQRMISNVSLRELIQKITRDHAGSDLGELREMLVSMLKTYGSELDVCSSVVNVMHYDIRQMTYEKRRLKVRGSFVEECPRWFPKDVPSTAILEVGTSGVCRVRCTRMSQEMGELKRPSDKRISANYVSSLYRHRRNCEEHRSRRFGKRGRGRGGKDATFMTTSEYQVTARKVDTREFRQVGVLSEAQHFGGLF</sequence>
<feature type="compositionally biased region" description="Polar residues" evidence="2">
    <location>
        <begin position="237"/>
        <end position="248"/>
    </location>
</feature>
<dbReference type="InterPro" id="IPR036322">
    <property type="entry name" value="WD40_repeat_dom_sf"/>
</dbReference>
<comment type="caution">
    <text evidence="4">The sequence shown here is derived from an EMBL/GenBank/DDBJ whole genome shotgun (WGS) entry which is preliminary data.</text>
</comment>
<dbReference type="InterPro" id="IPR015943">
    <property type="entry name" value="WD40/YVTN_repeat-like_dom_sf"/>
</dbReference>
<dbReference type="Pfam" id="PF23410">
    <property type="entry name" value="Beta-prop_VPS8"/>
    <property type="match status" value="2"/>
</dbReference>
<evidence type="ECO:0000256" key="2">
    <source>
        <dbReference type="SAM" id="MobiDB-lite"/>
    </source>
</evidence>